<dbReference type="PANTHER" id="PTHR11758">
    <property type="entry name" value="40S RIBOSOMAL PROTEIN S15A"/>
    <property type="match status" value="1"/>
</dbReference>
<dbReference type="InterPro" id="IPR035987">
    <property type="entry name" value="Ribosomal_uS8_sf"/>
</dbReference>
<gene>
    <name evidence="8" type="primary">rpsH</name>
    <name evidence="9" type="ORF">AXK12_06835</name>
</gene>
<comment type="similarity">
    <text evidence="1 8">Belongs to the universal ribosomal protein uS8 family.</text>
</comment>
<evidence type="ECO:0000256" key="3">
    <source>
        <dbReference type="ARBA" id="ARBA00022884"/>
    </source>
</evidence>
<evidence type="ECO:0000256" key="5">
    <source>
        <dbReference type="ARBA" id="ARBA00023274"/>
    </source>
</evidence>
<organism evidence="9 10">
    <name type="scientific">Cephaloticoccus capnophilus</name>
    <dbReference type="NCBI Taxonomy" id="1548208"/>
    <lineage>
        <taxon>Bacteria</taxon>
        <taxon>Pseudomonadati</taxon>
        <taxon>Verrucomicrobiota</taxon>
        <taxon>Opitutia</taxon>
        <taxon>Opitutales</taxon>
        <taxon>Opitutaceae</taxon>
        <taxon>Cephaloticoccus</taxon>
    </lineage>
</organism>
<dbReference type="Proteomes" id="UP000071392">
    <property type="component" value="Unassembled WGS sequence"/>
</dbReference>
<dbReference type="AlphaFoldDB" id="A0A139SJQ5"/>
<dbReference type="GO" id="GO:1990904">
    <property type="term" value="C:ribonucleoprotein complex"/>
    <property type="evidence" value="ECO:0007669"/>
    <property type="project" value="UniProtKB-KW"/>
</dbReference>
<dbReference type="FunFam" id="3.30.1490.10:FF:000001">
    <property type="entry name" value="30S ribosomal protein S8"/>
    <property type="match status" value="1"/>
</dbReference>
<dbReference type="InterPro" id="IPR000630">
    <property type="entry name" value="Ribosomal_uS8"/>
</dbReference>
<dbReference type="Pfam" id="PF00410">
    <property type="entry name" value="Ribosomal_S8"/>
    <property type="match status" value="1"/>
</dbReference>
<dbReference type="SUPFAM" id="SSF56047">
    <property type="entry name" value="Ribosomal protein S8"/>
    <property type="match status" value="1"/>
</dbReference>
<name>A0A139SJQ5_9BACT</name>
<protein>
    <recommendedName>
        <fullName evidence="6 8">Small ribosomal subunit protein uS8</fullName>
    </recommendedName>
</protein>
<dbReference type="FunFam" id="3.30.1370.30:FF:000002">
    <property type="entry name" value="30S ribosomal protein S8"/>
    <property type="match status" value="1"/>
</dbReference>
<evidence type="ECO:0000256" key="8">
    <source>
        <dbReference type="HAMAP-Rule" id="MF_01302"/>
    </source>
</evidence>
<keyword evidence="3 8" id="KW-0694">RNA-binding</keyword>
<accession>A0A139SJQ5</accession>
<keyword evidence="2 8" id="KW-0699">rRNA-binding</keyword>
<dbReference type="Gene3D" id="3.30.1490.10">
    <property type="match status" value="1"/>
</dbReference>
<dbReference type="GO" id="GO:0005840">
    <property type="term" value="C:ribosome"/>
    <property type="evidence" value="ECO:0007669"/>
    <property type="project" value="UniProtKB-KW"/>
</dbReference>
<evidence type="ECO:0000256" key="2">
    <source>
        <dbReference type="ARBA" id="ARBA00022730"/>
    </source>
</evidence>
<evidence type="ECO:0000256" key="1">
    <source>
        <dbReference type="ARBA" id="ARBA00006471"/>
    </source>
</evidence>
<comment type="function">
    <text evidence="8">One of the primary rRNA binding proteins, it binds directly to 16S rRNA central domain where it helps coordinate assembly of the platform of the 30S subunit.</text>
</comment>
<keyword evidence="10" id="KW-1185">Reference proteome</keyword>
<dbReference type="EMBL" id="LSZP01000048">
    <property type="protein sequence ID" value="KXU34799.1"/>
    <property type="molecule type" value="Genomic_DNA"/>
</dbReference>
<dbReference type="OrthoDB" id="9802617at2"/>
<dbReference type="GO" id="GO:0003735">
    <property type="term" value="F:structural constituent of ribosome"/>
    <property type="evidence" value="ECO:0007669"/>
    <property type="project" value="InterPro"/>
</dbReference>
<dbReference type="GO" id="GO:0006412">
    <property type="term" value="P:translation"/>
    <property type="evidence" value="ECO:0007669"/>
    <property type="project" value="UniProtKB-UniRule"/>
</dbReference>
<evidence type="ECO:0000256" key="6">
    <source>
        <dbReference type="ARBA" id="ARBA00035258"/>
    </source>
</evidence>
<comment type="caution">
    <text evidence="9">The sequence shown here is derived from an EMBL/GenBank/DDBJ whole genome shotgun (WGS) entry which is preliminary data.</text>
</comment>
<dbReference type="Gene3D" id="3.30.1370.30">
    <property type="match status" value="1"/>
</dbReference>
<reference evidence="9 10" key="1">
    <citation type="submission" date="2016-02" db="EMBL/GenBank/DDBJ databases">
        <authorList>
            <person name="Wen L."/>
            <person name="He K."/>
            <person name="Yang H."/>
        </authorList>
    </citation>
    <scope>NUCLEOTIDE SEQUENCE [LARGE SCALE GENOMIC DNA]</scope>
    <source>
        <strain evidence="9 10">CV41</strain>
    </source>
</reference>
<dbReference type="HAMAP" id="MF_01302_B">
    <property type="entry name" value="Ribosomal_uS8_B"/>
    <property type="match status" value="1"/>
</dbReference>
<dbReference type="RefSeq" id="WP_068712692.1">
    <property type="nucleotide sequence ID" value="NZ_LSZP01000048.1"/>
</dbReference>
<evidence type="ECO:0000256" key="7">
    <source>
        <dbReference type="ARBA" id="ARBA00046740"/>
    </source>
</evidence>
<dbReference type="GO" id="GO:0019843">
    <property type="term" value="F:rRNA binding"/>
    <property type="evidence" value="ECO:0007669"/>
    <property type="project" value="UniProtKB-UniRule"/>
</dbReference>
<comment type="subunit">
    <text evidence="7 8">Part of the 30S ribosomal subunit. Contacts proteins S5 and S12.</text>
</comment>
<evidence type="ECO:0000313" key="9">
    <source>
        <dbReference type="EMBL" id="KXU34799.1"/>
    </source>
</evidence>
<sequence>MHDPISDFLTRLRNASRARLAECSAPHSKLKESIASILKGDGYIADYTQGTDSRGHKTLVVKMKYVDGQPVLTDLQRVSKPGRRLYYRYTEIPRVLNGLGISILSTSQGLMKDQDCRRNKAGGELVCKVW</sequence>
<evidence type="ECO:0000313" key="10">
    <source>
        <dbReference type="Proteomes" id="UP000071392"/>
    </source>
</evidence>
<evidence type="ECO:0000256" key="4">
    <source>
        <dbReference type="ARBA" id="ARBA00022980"/>
    </source>
</evidence>
<keyword evidence="4 8" id="KW-0689">Ribosomal protein</keyword>
<keyword evidence="5 8" id="KW-0687">Ribonucleoprotein</keyword>
<dbReference type="STRING" id="1548208.AXK12_06835"/>
<dbReference type="NCBIfam" id="NF001109">
    <property type="entry name" value="PRK00136.1"/>
    <property type="match status" value="1"/>
</dbReference>
<proteinExistence type="inferred from homology"/>
<dbReference type="GO" id="GO:0005737">
    <property type="term" value="C:cytoplasm"/>
    <property type="evidence" value="ECO:0007669"/>
    <property type="project" value="UniProtKB-ARBA"/>
</dbReference>